<evidence type="ECO:0000313" key="3">
    <source>
        <dbReference type="Proteomes" id="UP000076490"/>
    </source>
</evidence>
<dbReference type="SUPFAM" id="SSF53474">
    <property type="entry name" value="alpha/beta-Hydrolases"/>
    <property type="match status" value="1"/>
</dbReference>
<proteinExistence type="predicted"/>
<dbReference type="GO" id="GO:0052689">
    <property type="term" value="F:carboxylic ester hydrolase activity"/>
    <property type="evidence" value="ECO:0007669"/>
    <property type="project" value="TreeGrafter"/>
</dbReference>
<accession>A0A163G8G5</accession>
<gene>
    <name evidence="2" type="ORF">AV656_00965</name>
</gene>
<comment type="caution">
    <text evidence="2">The sequence shown here is derived from an EMBL/GenBank/DDBJ whole genome shotgun (WGS) entry which is preliminary data.</text>
</comment>
<feature type="domain" description="Serine aminopeptidase S33" evidence="1">
    <location>
        <begin position="52"/>
        <end position="272"/>
    </location>
</feature>
<dbReference type="Proteomes" id="UP000076490">
    <property type="component" value="Unassembled WGS sequence"/>
</dbReference>
<reference evidence="2 3" key="1">
    <citation type="submission" date="2016-01" db="EMBL/GenBank/DDBJ databases">
        <title>Whole genome sequencing of Bhargavaea cecembensis T14.</title>
        <authorList>
            <person name="Hong K.W."/>
        </authorList>
    </citation>
    <scope>NUCLEOTIDE SEQUENCE [LARGE SCALE GENOMIC DNA]</scope>
    <source>
        <strain evidence="2 3">T14</strain>
    </source>
</reference>
<sequence>MHNEALVTIESTFPLSGTLTMPDEKQGTYPAVLIIAGSGKGDRDGNLKNLQMNIYKELAEFLTLQGYMTLRYDKRGTYKSEGTFNEAGLSDLIDDAVEGVRFLKHHPSADPERIFILGHSEGALIAPAVHDREPVAGMILVAGAAEPSVDLMPRQNELAYAEMNEAKGLKGWVFRTFKVTDRARKQNEQIFGKVADSDKPVMRVKGIKMNAKWLRETLAYNVVEYLERATCPVLAVTGDKDLQVPPEHARLIAETVPGESEWHIIPDMNHLLKEYEGEHTMLGLLKEYKSVADSPLSPILTSVIGEWLVQQKSAQPR</sequence>
<dbReference type="RefSeq" id="WP_063177932.1">
    <property type="nucleotide sequence ID" value="NZ_LQNT01000001.1"/>
</dbReference>
<evidence type="ECO:0000259" key="1">
    <source>
        <dbReference type="Pfam" id="PF12146"/>
    </source>
</evidence>
<dbReference type="AlphaFoldDB" id="A0A163G8G5"/>
<dbReference type="Gene3D" id="3.40.50.1820">
    <property type="entry name" value="alpha/beta hydrolase"/>
    <property type="match status" value="1"/>
</dbReference>
<dbReference type="PANTHER" id="PTHR43265:SF1">
    <property type="entry name" value="ESTERASE ESTD"/>
    <property type="match status" value="1"/>
</dbReference>
<dbReference type="InterPro" id="IPR022742">
    <property type="entry name" value="Hydrolase_4"/>
</dbReference>
<dbReference type="OrthoDB" id="9809549at2"/>
<organism evidence="2 3">
    <name type="scientific">Bhargavaea cecembensis</name>
    <dbReference type="NCBI Taxonomy" id="394098"/>
    <lineage>
        <taxon>Bacteria</taxon>
        <taxon>Bacillati</taxon>
        <taxon>Bacillota</taxon>
        <taxon>Bacilli</taxon>
        <taxon>Bacillales</taxon>
        <taxon>Caryophanaceae</taxon>
        <taxon>Bhargavaea</taxon>
    </lineage>
</organism>
<dbReference type="Pfam" id="PF12146">
    <property type="entry name" value="Hydrolase_4"/>
    <property type="match status" value="1"/>
</dbReference>
<dbReference type="PANTHER" id="PTHR43265">
    <property type="entry name" value="ESTERASE ESTD"/>
    <property type="match status" value="1"/>
</dbReference>
<protein>
    <submittedName>
        <fullName evidence="2">Lipase</fullName>
    </submittedName>
</protein>
<evidence type="ECO:0000313" key="2">
    <source>
        <dbReference type="EMBL" id="KZE39887.1"/>
    </source>
</evidence>
<dbReference type="InterPro" id="IPR029058">
    <property type="entry name" value="AB_hydrolase_fold"/>
</dbReference>
<name>A0A163G8G5_9BACL</name>
<dbReference type="InterPro" id="IPR053145">
    <property type="entry name" value="AB_hydrolase_Est10"/>
</dbReference>
<dbReference type="EMBL" id="LQNT01000001">
    <property type="protein sequence ID" value="KZE39887.1"/>
    <property type="molecule type" value="Genomic_DNA"/>
</dbReference>